<gene>
    <name evidence="6" type="ORF">DI556_02685</name>
</gene>
<evidence type="ECO:0000256" key="3">
    <source>
        <dbReference type="ARBA" id="ARBA00023163"/>
    </source>
</evidence>
<dbReference type="AlphaFoldDB" id="A0A2W5NI17"/>
<dbReference type="InterPro" id="IPR009057">
    <property type="entry name" value="Homeodomain-like_sf"/>
</dbReference>
<evidence type="ECO:0000256" key="1">
    <source>
        <dbReference type="ARBA" id="ARBA00023015"/>
    </source>
</evidence>
<dbReference type="InterPro" id="IPR036271">
    <property type="entry name" value="Tet_transcr_reg_TetR-rel_C_sf"/>
</dbReference>
<accession>A0A2W5NI17</accession>
<dbReference type="PANTHER" id="PTHR47506">
    <property type="entry name" value="TRANSCRIPTIONAL REGULATORY PROTEIN"/>
    <property type="match status" value="1"/>
</dbReference>
<protein>
    <recommendedName>
        <fullName evidence="5">HTH tetR-type domain-containing protein</fullName>
    </recommendedName>
</protein>
<evidence type="ECO:0000256" key="2">
    <source>
        <dbReference type="ARBA" id="ARBA00023125"/>
    </source>
</evidence>
<evidence type="ECO:0000313" key="7">
    <source>
        <dbReference type="Proteomes" id="UP000249185"/>
    </source>
</evidence>
<reference evidence="6 7" key="1">
    <citation type="submission" date="2017-08" db="EMBL/GenBank/DDBJ databases">
        <title>Infants hospitalized years apart are colonized by the same room-sourced microbial strains.</title>
        <authorList>
            <person name="Brooks B."/>
            <person name="Olm M.R."/>
            <person name="Firek B.A."/>
            <person name="Baker R."/>
            <person name="Thomas B.C."/>
            <person name="Morowitz M.J."/>
            <person name="Banfield J.F."/>
        </authorList>
    </citation>
    <scope>NUCLEOTIDE SEQUENCE [LARGE SCALE GENOMIC DNA]</scope>
    <source>
        <strain evidence="6">S2_005_002_R2_34</strain>
    </source>
</reference>
<keyword evidence="2 4" id="KW-0238">DNA-binding</keyword>
<comment type="caution">
    <text evidence="6">The sequence shown here is derived from an EMBL/GenBank/DDBJ whole genome shotgun (WGS) entry which is preliminary data.</text>
</comment>
<name>A0A2W5NI17_RHOSU</name>
<keyword evidence="1" id="KW-0805">Transcription regulation</keyword>
<sequence>MLAKGYEGVGIGPVLAAAGVPKGSFYHFFRSKEDFACAIVDAYAAHYTARRGATLEDAARPPLARLERYFAALVEEAAEDPRGGCVYGVLAQNTARQSEPIRAKVRACFDAWQAAVAAVLAEARDAGDLPPDFDAEGTAAFLIEAYEGALIRAKADGGPAALERFLAFAVAPLVRGR</sequence>
<evidence type="ECO:0000313" key="6">
    <source>
        <dbReference type="EMBL" id="PZQ52704.1"/>
    </source>
</evidence>
<dbReference type="SUPFAM" id="SSF46689">
    <property type="entry name" value="Homeodomain-like"/>
    <property type="match status" value="1"/>
</dbReference>
<keyword evidence="3" id="KW-0804">Transcription</keyword>
<feature type="domain" description="HTH tetR-type" evidence="5">
    <location>
        <begin position="1"/>
        <end position="47"/>
    </location>
</feature>
<dbReference type="SUPFAM" id="SSF48498">
    <property type="entry name" value="Tetracyclin repressor-like, C-terminal domain"/>
    <property type="match status" value="1"/>
</dbReference>
<dbReference type="EMBL" id="QFPW01000001">
    <property type="protein sequence ID" value="PZQ52704.1"/>
    <property type="molecule type" value="Genomic_DNA"/>
</dbReference>
<evidence type="ECO:0000256" key="4">
    <source>
        <dbReference type="PROSITE-ProRule" id="PRU00335"/>
    </source>
</evidence>
<evidence type="ECO:0000259" key="5">
    <source>
        <dbReference type="PROSITE" id="PS50977"/>
    </source>
</evidence>
<proteinExistence type="predicted"/>
<dbReference type="PROSITE" id="PS50977">
    <property type="entry name" value="HTH_TETR_2"/>
    <property type="match status" value="1"/>
</dbReference>
<dbReference type="InterPro" id="IPR011075">
    <property type="entry name" value="TetR_C"/>
</dbReference>
<organism evidence="6 7">
    <name type="scientific">Rhodovulum sulfidophilum</name>
    <name type="common">Rhodobacter sulfidophilus</name>
    <dbReference type="NCBI Taxonomy" id="35806"/>
    <lineage>
        <taxon>Bacteria</taxon>
        <taxon>Pseudomonadati</taxon>
        <taxon>Pseudomonadota</taxon>
        <taxon>Alphaproteobacteria</taxon>
        <taxon>Rhodobacterales</taxon>
        <taxon>Paracoccaceae</taxon>
        <taxon>Rhodovulum</taxon>
    </lineage>
</organism>
<feature type="DNA-binding region" description="H-T-H motif" evidence="4">
    <location>
        <begin position="10"/>
        <end position="29"/>
    </location>
</feature>
<dbReference type="InterPro" id="IPR001647">
    <property type="entry name" value="HTH_TetR"/>
</dbReference>
<dbReference type="Gene3D" id="1.10.357.10">
    <property type="entry name" value="Tetracycline Repressor, domain 2"/>
    <property type="match status" value="1"/>
</dbReference>
<dbReference type="Pfam" id="PF16925">
    <property type="entry name" value="TetR_C_13"/>
    <property type="match status" value="1"/>
</dbReference>
<dbReference type="GO" id="GO:0003677">
    <property type="term" value="F:DNA binding"/>
    <property type="evidence" value="ECO:0007669"/>
    <property type="project" value="UniProtKB-UniRule"/>
</dbReference>
<dbReference type="Pfam" id="PF00440">
    <property type="entry name" value="TetR_N"/>
    <property type="match status" value="1"/>
</dbReference>
<dbReference type="PANTHER" id="PTHR47506:SF6">
    <property type="entry name" value="HTH-TYPE TRANSCRIPTIONAL REPRESSOR NEMR"/>
    <property type="match status" value="1"/>
</dbReference>
<dbReference type="Proteomes" id="UP000249185">
    <property type="component" value="Unassembled WGS sequence"/>
</dbReference>